<keyword evidence="2" id="KW-1185">Reference proteome</keyword>
<dbReference type="Proteomes" id="UP000005365">
    <property type="component" value="Unassembled WGS sequence"/>
</dbReference>
<evidence type="ECO:0000313" key="2">
    <source>
        <dbReference type="Proteomes" id="UP000005365"/>
    </source>
</evidence>
<protein>
    <submittedName>
        <fullName evidence="1">Uncharacterized protein</fullName>
    </submittedName>
</protein>
<reference evidence="1" key="1">
    <citation type="submission" date="2009-07" db="EMBL/GenBank/DDBJ databases">
        <authorList>
            <person name="Weinstock G."/>
            <person name="Sodergren E."/>
            <person name="Clifton S."/>
            <person name="Fulton L."/>
            <person name="Fulton B."/>
            <person name="Courtney L."/>
            <person name="Fronick C."/>
            <person name="Harrison M."/>
            <person name="Strong C."/>
            <person name="Farmer C."/>
            <person name="Delahaunty K."/>
            <person name="Markovic C."/>
            <person name="Hall O."/>
            <person name="Minx P."/>
            <person name="Tomlinson C."/>
            <person name="Mitreva M."/>
            <person name="Nelson J."/>
            <person name="Hou S."/>
            <person name="Wollam A."/>
            <person name="Pepin K.H."/>
            <person name="Johnson M."/>
            <person name="Bhonagiri V."/>
            <person name="Nash W.E."/>
            <person name="Warren W."/>
            <person name="Chinwalla A."/>
            <person name="Mardis E.R."/>
            <person name="Wilson R.K."/>
        </authorList>
    </citation>
    <scope>NUCLEOTIDE SEQUENCE [LARGE SCALE GENOMIC DNA]</scope>
    <source>
        <strain evidence="1">ATCC 29256</strain>
    </source>
</reference>
<dbReference type="EMBL" id="ACKO02000006">
    <property type="protein sequence ID" value="EET44923.1"/>
    <property type="molecule type" value="Genomic_DNA"/>
</dbReference>
<organism evidence="1 2">
    <name type="scientific">Neisseria sicca ATCC 29256</name>
    <dbReference type="NCBI Taxonomy" id="547045"/>
    <lineage>
        <taxon>Bacteria</taxon>
        <taxon>Pseudomonadati</taxon>
        <taxon>Pseudomonadota</taxon>
        <taxon>Betaproteobacteria</taxon>
        <taxon>Neisseriales</taxon>
        <taxon>Neisseriaceae</taxon>
        <taxon>Neisseria</taxon>
    </lineage>
</organism>
<name>C6M410_NEISI</name>
<proteinExistence type="predicted"/>
<accession>C6M410</accession>
<evidence type="ECO:0000313" key="1">
    <source>
        <dbReference type="EMBL" id="EET44923.1"/>
    </source>
</evidence>
<comment type="caution">
    <text evidence="1">The sequence shown here is derived from an EMBL/GenBank/DDBJ whole genome shotgun (WGS) entry which is preliminary data.</text>
</comment>
<sequence>MRPAPLRLANQAQTARNLFSVRFRAVLLLNERHLFRRPCPYRTYPTRKFHADYGF</sequence>
<gene>
    <name evidence="1" type="ORF">NEISICOT_01253</name>
</gene>
<dbReference type="AlphaFoldDB" id="C6M410"/>